<keyword evidence="3" id="KW-0732">Signal</keyword>
<comment type="subcellular location">
    <subcellularLocation>
        <location evidence="1">Secreted</location>
    </subcellularLocation>
</comment>
<protein>
    <submittedName>
        <fullName evidence="6">Subtilisin-like protease</fullName>
    </submittedName>
</protein>
<evidence type="ECO:0000313" key="6">
    <source>
        <dbReference type="EMBL" id="EXB88283.1"/>
    </source>
</evidence>
<dbReference type="GO" id="GO:0004252">
    <property type="term" value="F:serine-type endopeptidase activity"/>
    <property type="evidence" value="ECO:0007669"/>
    <property type="project" value="InterPro"/>
</dbReference>
<gene>
    <name evidence="6" type="ORF">L484_020351</name>
</gene>
<name>W9RFC4_9ROSA</name>
<evidence type="ECO:0000256" key="2">
    <source>
        <dbReference type="ARBA" id="ARBA00011073"/>
    </source>
</evidence>
<dbReference type="GO" id="GO:0005576">
    <property type="term" value="C:extracellular region"/>
    <property type="evidence" value="ECO:0007669"/>
    <property type="project" value="UniProtKB-SubCell"/>
</dbReference>
<sequence length="138" mass="14741">MATSNVPTKWKGKCAGGQDFNSSLCNSKLVRVRYFNEGLRFKIDPLYVQFNDSARDVTGHGTHCSSIAAGNYLDGVSYFGYGLGTAKGIAPRARLAVYKVLWSKEHLNNGAGITAGIDKAIADGVDVISASWSYAASL</sequence>
<dbReference type="GO" id="GO:0006508">
    <property type="term" value="P:proteolysis"/>
    <property type="evidence" value="ECO:0007669"/>
    <property type="project" value="UniProtKB-KW"/>
</dbReference>
<dbReference type="PROSITE" id="PS51892">
    <property type="entry name" value="SUBTILASE"/>
    <property type="match status" value="1"/>
</dbReference>
<evidence type="ECO:0000313" key="7">
    <source>
        <dbReference type="Proteomes" id="UP000030645"/>
    </source>
</evidence>
<dbReference type="InterPro" id="IPR045051">
    <property type="entry name" value="SBT"/>
</dbReference>
<evidence type="ECO:0000259" key="5">
    <source>
        <dbReference type="Pfam" id="PF00082"/>
    </source>
</evidence>
<dbReference type="Gene3D" id="3.40.50.200">
    <property type="entry name" value="Peptidase S8/S53 domain"/>
    <property type="match status" value="1"/>
</dbReference>
<evidence type="ECO:0000256" key="4">
    <source>
        <dbReference type="PROSITE-ProRule" id="PRU01240"/>
    </source>
</evidence>
<dbReference type="STRING" id="981085.W9RFC4"/>
<proteinExistence type="inferred from homology"/>
<comment type="similarity">
    <text evidence="2 4">Belongs to the peptidase S8 family.</text>
</comment>
<dbReference type="InterPro" id="IPR000209">
    <property type="entry name" value="Peptidase_S8/S53_dom"/>
</dbReference>
<accession>W9RFC4</accession>
<feature type="domain" description="Peptidase S8/S53" evidence="5">
    <location>
        <begin position="50"/>
        <end position="133"/>
    </location>
</feature>
<dbReference type="AlphaFoldDB" id="W9RFC4"/>
<dbReference type="Pfam" id="PF00082">
    <property type="entry name" value="Peptidase_S8"/>
    <property type="match status" value="1"/>
</dbReference>
<reference evidence="7" key="1">
    <citation type="submission" date="2013-01" db="EMBL/GenBank/DDBJ databases">
        <title>Draft Genome Sequence of a Mulberry Tree, Morus notabilis C.K. Schneid.</title>
        <authorList>
            <person name="He N."/>
            <person name="Zhao S."/>
        </authorList>
    </citation>
    <scope>NUCLEOTIDE SEQUENCE</scope>
</reference>
<keyword evidence="6" id="KW-0378">Hydrolase</keyword>
<dbReference type="Proteomes" id="UP000030645">
    <property type="component" value="Unassembled WGS sequence"/>
</dbReference>
<dbReference type="PROSITE" id="PS00137">
    <property type="entry name" value="SUBTILASE_HIS"/>
    <property type="match status" value="1"/>
</dbReference>
<dbReference type="InterPro" id="IPR022398">
    <property type="entry name" value="Peptidase_S8_His-AS"/>
</dbReference>
<dbReference type="PANTHER" id="PTHR10795">
    <property type="entry name" value="PROPROTEIN CONVERTASE SUBTILISIN/KEXIN"/>
    <property type="match status" value="1"/>
</dbReference>
<dbReference type="eggNOG" id="ENOG502QT5U">
    <property type="taxonomic scope" value="Eukaryota"/>
</dbReference>
<keyword evidence="7" id="KW-1185">Reference proteome</keyword>
<dbReference type="InterPro" id="IPR036852">
    <property type="entry name" value="Peptidase_S8/S53_dom_sf"/>
</dbReference>
<evidence type="ECO:0000256" key="1">
    <source>
        <dbReference type="ARBA" id="ARBA00004613"/>
    </source>
</evidence>
<keyword evidence="6" id="KW-0645">Protease</keyword>
<comment type="caution">
    <text evidence="4">Lacks conserved residue(s) required for the propagation of feature annotation.</text>
</comment>
<evidence type="ECO:0000256" key="3">
    <source>
        <dbReference type="ARBA" id="ARBA00022729"/>
    </source>
</evidence>
<organism evidence="6 7">
    <name type="scientific">Morus notabilis</name>
    <dbReference type="NCBI Taxonomy" id="981085"/>
    <lineage>
        <taxon>Eukaryota</taxon>
        <taxon>Viridiplantae</taxon>
        <taxon>Streptophyta</taxon>
        <taxon>Embryophyta</taxon>
        <taxon>Tracheophyta</taxon>
        <taxon>Spermatophyta</taxon>
        <taxon>Magnoliopsida</taxon>
        <taxon>eudicotyledons</taxon>
        <taxon>Gunneridae</taxon>
        <taxon>Pentapetalae</taxon>
        <taxon>rosids</taxon>
        <taxon>fabids</taxon>
        <taxon>Rosales</taxon>
        <taxon>Moraceae</taxon>
        <taxon>Moreae</taxon>
        <taxon>Morus</taxon>
    </lineage>
</organism>
<dbReference type="SUPFAM" id="SSF52743">
    <property type="entry name" value="Subtilisin-like"/>
    <property type="match status" value="1"/>
</dbReference>
<dbReference type="EMBL" id="KE344952">
    <property type="protein sequence ID" value="EXB88283.1"/>
    <property type="molecule type" value="Genomic_DNA"/>
</dbReference>